<accession>A0A1Q9BX82</accession>
<dbReference type="PANTHER" id="PTHR11439">
    <property type="entry name" value="GAG-POL-RELATED RETROTRANSPOSON"/>
    <property type="match status" value="1"/>
</dbReference>
<dbReference type="Proteomes" id="UP000186817">
    <property type="component" value="Unassembled WGS sequence"/>
</dbReference>
<comment type="caution">
    <text evidence="2">The sequence shown here is derived from an EMBL/GenBank/DDBJ whole genome shotgun (WGS) entry which is preliminary data.</text>
</comment>
<name>A0A1Q9BX82_SYMMI</name>
<proteinExistence type="predicted"/>
<dbReference type="CDD" id="cd09272">
    <property type="entry name" value="RNase_HI_RT_Ty1"/>
    <property type="match status" value="1"/>
</dbReference>
<reference evidence="2 3" key="1">
    <citation type="submission" date="2016-02" db="EMBL/GenBank/DDBJ databases">
        <title>Genome analysis of coral dinoflagellate symbionts highlights evolutionary adaptations to a symbiotic lifestyle.</title>
        <authorList>
            <person name="Aranda M."/>
            <person name="Li Y."/>
            <person name="Liew Y.J."/>
            <person name="Baumgarten S."/>
            <person name="Simakov O."/>
            <person name="Wilson M."/>
            <person name="Piel J."/>
            <person name="Ashoor H."/>
            <person name="Bougouffa S."/>
            <person name="Bajic V.B."/>
            <person name="Ryu T."/>
            <person name="Ravasi T."/>
            <person name="Bayer T."/>
            <person name="Micklem G."/>
            <person name="Kim H."/>
            <person name="Bhak J."/>
            <person name="Lajeunesse T.C."/>
            <person name="Voolstra C.R."/>
        </authorList>
    </citation>
    <scope>NUCLEOTIDE SEQUENCE [LARGE SCALE GENOMIC DNA]</scope>
    <source>
        <strain evidence="2 3">CCMP2467</strain>
    </source>
</reference>
<dbReference type="InterPro" id="IPR013103">
    <property type="entry name" value="RVT_2"/>
</dbReference>
<feature type="domain" description="Reverse transcriptase Ty1/copia-type" evidence="1">
    <location>
        <begin position="328"/>
        <end position="492"/>
    </location>
</feature>
<evidence type="ECO:0000259" key="1">
    <source>
        <dbReference type="Pfam" id="PF07727"/>
    </source>
</evidence>
<dbReference type="InterPro" id="IPR043502">
    <property type="entry name" value="DNA/RNA_pol_sf"/>
</dbReference>
<organism evidence="2 3">
    <name type="scientific">Symbiodinium microadriaticum</name>
    <name type="common">Dinoflagellate</name>
    <name type="synonym">Zooxanthella microadriatica</name>
    <dbReference type="NCBI Taxonomy" id="2951"/>
    <lineage>
        <taxon>Eukaryota</taxon>
        <taxon>Sar</taxon>
        <taxon>Alveolata</taxon>
        <taxon>Dinophyceae</taxon>
        <taxon>Suessiales</taxon>
        <taxon>Symbiodiniaceae</taxon>
        <taxon>Symbiodinium</taxon>
    </lineage>
</organism>
<dbReference type="EMBL" id="LSRX01002615">
    <property type="protein sequence ID" value="OLP75291.1"/>
    <property type="molecule type" value="Genomic_DNA"/>
</dbReference>
<keyword evidence="3" id="KW-1185">Reference proteome</keyword>
<dbReference type="OrthoDB" id="428194at2759"/>
<dbReference type="Pfam" id="PF07727">
    <property type="entry name" value="RVT_2"/>
    <property type="match status" value="1"/>
</dbReference>
<gene>
    <name evidence="2" type="primary">GIP</name>
    <name evidence="2" type="ORF">AK812_SmicGene44942</name>
</gene>
<evidence type="ECO:0000313" key="3">
    <source>
        <dbReference type="Proteomes" id="UP000186817"/>
    </source>
</evidence>
<dbReference type="PANTHER" id="PTHR11439:SF467">
    <property type="entry name" value="INTEGRASE CATALYTIC DOMAIN-CONTAINING PROTEIN"/>
    <property type="match status" value="1"/>
</dbReference>
<dbReference type="AlphaFoldDB" id="A0A1Q9BX82"/>
<protein>
    <submittedName>
        <fullName evidence="2">Copia protein</fullName>
    </submittedName>
</protein>
<evidence type="ECO:0000313" key="2">
    <source>
        <dbReference type="EMBL" id="OLP75291.1"/>
    </source>
</evidence>
<sequence>MLDEGNPTKQGCAKLMDEIGLDCGNLKVPRARDGCGLLLGAYVHGGTFGVTSLGKELRWTTLYLNKFLKERLKETMGENRAQDVHNQKGSRNFVMKIKRADKIYLESCGFPLPPPPAPVSDEVLETRPMLRATFFPQCVDELCGAGSSPTEDNDETWGEWGIYVEEEADGDMPAGLRKMCDSEGPGSEADLLWRTSQAVLGLSTNATYQEDVAECVDGWVGDEGCMTPRVAKLEPEYTPNIEELIRELVDTDTPLRHTHNVSPQEARHALDDWKGAISKELGVVEKGFRRSTVEEVKKLKQTHKVQELPAKLVYTIKPPSNEPTSAHEVVYAVQPPSVLVKLGLASDSERWILTHGMYGLRQSPRLWSEYRDSTIKEMRFVVEGEEWLLKQGDAEPNLWLLVKASDPSGEPGALVLIYVDDILLCGKMAHLRSVASKLSSTWKTTELEVLSESHGIRFLGCEILTTEAKDRFYLHQQPYIKEILRAHDVSETMRSPIQAPKHLVTFEAELDETKGDEAELKMAQRLCGELLWLAQRTRPDISFTVNAMGALISRAAPRCVAIGQRLLAYLQHTQEYALTIAPTTNDLVTFTDSSYAPEGKRSHSGIVVTWTGAPISWRATRTPYICLSTAESELTAAIEGLKMTMSLSAVLEELVGRELPIQLAIDNQSTIAIAKPNGSTSWRTRHLRVRSAFIREQVQAQKVVIKARYSLQTSSRRPFPVRGWKSS</sequence>
<dbReference type="SUPFAM" id="SSF56672">
    <property type="entry name" value="DNA/RNA polymerases"/>
    <property type="match status" value="1"/>
</dbReference>